<proteinExistence type="inferred from homology"/>
<comment type="similarity">
    <text evidence="1">Belongs to the Rv1128c/1148c/1588c/1702c/1945/3466 family.</text>
</comment>
<organism evidence="4 5">
    <name type="scientific">Brachybacterium endophyticum</name>
    <dbReference type="NCBI Taxonomy" id="2182385"/>
    <lineage>
        <taxon>Bacteria</taxon>
        <taxon>Bacillati</taxon>
        <taxon>Actinomycetota</taxon>
        <taxon>Actinomycetes</taxon>
        <taxon>Micrococcales</taxon>
        <taxon>Dermabacteraceae</taxon>
        <taxon>Brachybacterium</taxon>
    </lineage>
</organism>
<dbReference type="InterPro" id="IPR003870">
    <property type="entry name" value="DUF222"/>
</dbReference>
<dbReference type="Pfam" id="PF01844">
    <property type="entry name" value="HNH"/>
    <property type="match status" value="1"/>
</dbReference>
<keyword evidence="5" id="KW-1185">Reference proteome</keyword>
<dbReference type="GO" id="GO:0003676">
    <property type="term" value="F:nucleic acid binding"/>
    <property type="evidence" value="ECO:0007669"/>
    <property type="project" value="InterPro"/>
</dbReference>
<feature type="compositionally biased region" description="Basic and acidic residues" evidence="2">
    <location>
        <begin position="536"/>
        <end position="552"/>
    </location>
</feature>
<dbReference type="Pfam" id="PF02720">
    <property type="entry name" value="DUF222"/>
    <property type="match status" value="1"/>
</dbReference>
<reference evidence="4 5" key="1">
    <citation type="submission" date="2018-05" db="EMBL/GenBank/DDBJ databases">
        <title>Brachybacterium sp. M1HQ-2T, whole genome shotgun sequence.</title>
        <authorList>
            <person name="Tuo L."/>
        </authorList>
    </citation>
    <scope>NUCLEOTIDE SEQUENCE [LARGE SCALE GENOMIC DNA]</scope>
    <source>
        <strain evidence="4 5">M1HQ-2</strain>
    </source>
</reference>
<evidence type="ECO:0000313" key="4">
    <source>
        <dbReference type="EMBL" id="PWH07066.1"/>
    </source>
</evidence>
<feature type="region of interest" description="Disordered" evidence="2">
    <location>
        <begin position="520"/>
        <end position="552"/>
    </location>
</feature>
<feature type="region of interest" description="Disordered" evidence="2">
    <location>
        <begin position="243"/>
        <end position="325"/>
    </location>
</feature>
<dbReference type="EMBL" id="QFKX01000002">
    <property type="protein sequence ID" value="PWH07066.1"/>
    <property type="molecule type" value="Genomic_DNA"/>
</dbReference>
<protein>
    <recommendedName>
        <fullName evidence="3">HNH nuclease domain-containing protein</fullName>
    </recommendedName>
</protein>
<gene>
    <name evidence="4" type="ORF">DEO23_07970</name>
</gene>
<dbReference type="InterPro" id="IPR003615">
    <property type="entry name" value="HNH_nuc"/>
</dbReference>
<comment type="caution">
    <text evidence="4">The sequence shown here is derived from an EMBL/GenBank/DDBJ whole genome shotgun (WGS) entry which is preliminary data.</text>
</comment>
<dbReference type="Proteomes" id="UP000245590">
    <property type="component" value="Unassembled WGS sequence"/>
</dbReference>
<feature type="domain" description="HNH nuclease" evidence="3">
    <location>
        <begin position="371"/>
        <end position="422"/>
    </location>
</feature>
<dbReference type="SMART" id="SM00507">
    <property type="entry name" value="HNHc"/>
    <property type="match status" value="1"/>
</dbReference>
<evidence type="ECO:0000259" key="3">
    <source>
        <dbReference type="SMART" id="SM00507"/>
    </source>
</evidence>
<dbReference type="GO" id="GO:0008270">
    <property type="term" value="F:zinc ion binding"/>
    <property type="evidence" value="ECO:0007669"/>
    <property type="project" value="InterPro"/>
</dbReference>
<accession>A0A2U2RMJ4</accession>
<feature type="region of interest" description="Disordered" evidence="2">
    <location>
        <begin position="178"/>
        <end position="205"/>
    </location>
</feature>
<evidence type="ECO:0000256" key="2">
    <source>
        <dbReference type="SAM" id="MobiDB-lite"/>
    </source>
</evidence>
<evidence type="ECO:0000313" key="5">
    <source>
        <dbReference type="Proteomes" id="UP000245590"/>
    </source>
</evidence>
<dbReference type="AlphaFoldDB" id="A0A2U2RMJ4"/>
<dbReference type="OrthoDB" id="5176970at2"/>
<dbReference type="InterPro" id="IPR002711">
    <property type="entry name" value="HNH"/>
</dbReference>
<name>A0A2U2RMJ4_9MICO</name>
<feature type="compositionally biased region" description="Basic and acidic residues" evidence="2">
    <location>
        <begin position="276"/>
        <end position="288"/>
    </location>
</feature>
<dbReference type="Gene3D" id="1.10.30.50">
    <property type="match status" value="1"/>
</dbReference>
<dbReference type="GO" id="GO:0004519">
    <property type="term" value="F:endonuclease activity"/>
    <property type="evidence" value="ECO:0007669"/>
    <property type="project" value="InterPro"/>
</dbReference>
<sequence length="552" mass="59838">MRQGDAERLGTRIQAHAAHVAEAECRLLLLIGEFDAGEGVRWYVGLKSTAHWLCWACSMSPGAAREHVRVARALREMPLTVQEFSRGALSYSKVREMTRVAALVDEAVLVGMAREMTASQLARTISSFRADPGSRMSQDARREASWQVRSDGMVEIRALLPAELGAEVVTALDLALQHDESTDDDESSRSHDTTPEAWDPTNSSMLEQRRADVFVELARAYLDAGPQDRSGEDRHLVLVHATPDMLVEQSPTESDEGNRPKGCAEMPTTAGTGRLVPERDMTPRERSDVPAGTSAGGSGVRGSSPSSPDAPVTSTRSAGTPRDRCGVVGLGPLEARTAQRLSCTGRTALLLTDHDGEVLHLGRSRRLASPAQRRALRATQRTCQFPGCHQVRHLDAHHLVPWSQAGATDIDNLVLLCRRHHVMVHEGGLSLHRTDSLVGPHDVEISPLFADELSPRFVVRDDRGRPVQATWPPMLENACTSPLAAEHPLRIEDAQHPPMSWGEGDTRIAPTTGGFGFSLDGAVTGLCQSPPPRPAAQERGEDPTGDSRPDAA</sequence>
<dbReference type="CDD" id="cd00085">
    <property type="entry name" value="HNHc"/>
    <property type="match status" value="1"/>
</dbReference>
<evidence type="ECO:0000256" key="1">
    <source>
        <dbReference type="ARBA" id="ARBA00023450"/>
    </source>
</evidence>